<evidence type="ECO:0000256" key="3">
    <source>
        <dbReference type="ARBA" id="ARBA00022692"/>
    </source>
</evidence>
<feature type="transmembrane region" description="Helical" evidence="6">
    <location>
        <begin position="60"/>
        <end position="81"/>
    </location>
</feature>
<keyword evidence="8" id="KW-1185">Reference proteome</keyword>
<sequence length="360" mass="39345">MEWIGKYQNLWKKIGIAAAVCLGMKYLAPLVIPFLIAGAIVYWCRPLLEALKRRFRFRPALSMAVLLAAAVCALGAVGILVGRNLHIQVQRLCVYWSYPGRAEELLGRCCDEVSGMLRINNGAVRAFVEEQAACLGIQTWEQILPGVFGSSWQAARGLGSFLAGLFVTGIATILLAADYEKIREMGQRWSFYEKVSMSLRGISRAVGRYLRAQGIIMGLVMLNCTAGIWLSGAAKSPVLAGVGTGLLDALPIFGTGTVFVPWVLILVFWQKRYRAALVLAVTYGICTLTRELLEPRLVGAHLKILPVVVLASVYVGVKVYGAGGIVLGPLSVLVIQELWKRVDIDKKEEMSVTENDISSK</sequence>
<evidence type="ECO:0000256" key="1">
    <source>
        <dbReference type="ARBA" id="ARBA00004141"/>
    </source>
</evidence>
<proteinExistence type="inferred from homology"/>
<evidence type="ECO:0000256" key="5">
    <source>
        <dbReference type="ARBA" id="ARBA00023136"/>
    </source>
</evidence>
<name>A0ABT2RT22_9FIRM</name>
<feature type="transmembrane region" description="Helical" evidence="6">
    <location>
        <begin position="209"/>
        <end position="230"/>
    </location>
</feature>
<feature type="transmembrane region" description="Helical" evidence="6">
    <location>
        <begin position="250"/>
        <end position="269"/>
    </location>
</feature>
<feature type="transmembrane region" description="Helical" evidence="6">
    <location>
        <begin position="158"/>
        <end position="177"/>
    </location>
</feature>
<gene>
    <name evidence="7" type="ORF">OCV63_00915</name>
</gene>
<comment type="subcellular location">
    <subcellularLocation>
        <location evidence="1">Membrane</location>
        <topology evidence="1">Multi-pass membrane protein</topology>
    </subcellularLocation>
</comment>
<dbReference type="Proteomes" id="UP001652461">
    <property type="component" value="Unassembled WGS sequence"/>
</dbReference>
<dbReference type="RefSeq" id="WP_158361416.1">
    <property type="nucleotide sequence ID" value="NZ_JAOQKC010000001.1"/>
</dbReference>
<protein>
    <submittedName>
        <fullName evidence="7">AI-2E family transporter</fullName>
    </submittedName>
</protein>
<feature type="transmembrane region" description="Helical" evidence="6">
    <location>
        <begin position="313"/>
        <end position="335"/>
    </location>
</feature>
<evidence type="ECO:0000256" key="4">
    <source>
        <dbReference type="ARBA" id="ARBA00022989"/>
    </source>
</evidence>
<evidence type="ECO:0000313" key="7">
    <source>
        <dbReference type="EMBL" id="MCU6695462.1"/>
    </source>
</evidence>
<comment type="caution">
    <text evidence="7">The sequence shown here is derived from an EMBL/GenBank/DDBJ whole genome shotgun (WGS) entry which is preliminary data.</text>
</comment>
<evidence type="ECO:0000256" key="2">
    <source>
        <dbReference type="ARBA" id="ARBA00009773"/>
    </source>
</evidence>
<keyword evidence="3 6" id="KW-0812">Transmembrane</keyword>
<keyword evidence="4 6" id="KW-1133">Transmembrane helix</keyword>
<dbReference type="PANTHER" id="PTHR21716:SF68">
    <property type="entry name" value="TRANSPORT PROTEIN YTVI-RELATED"/>
    <property type="match status" value="1"/>
</dbReference>
<feature type="transmembrane region" description="Helical" evidence="6">
    <location>
        <begin position="26"/>
        <end position="48"/>
    </location>
</feature>
<accession>A0ABT2RT22</accession>
<feature type="transmembrane region" description="Helical" evidence="6">
    <location>
        <begin position="276"/>
        <end position="293"/>
    </location>
</feature>
<dbReference type="EMBL" id="JAOQKC010000001">
    <property type="protein sequence ID" value="MCU6695462.1"/>
    <property type="molecule type" value="Genomic_DNA"/>
</dbReference>
<organism evidence="7 8">
    <name type="scientific">Laedolimicola ammoniilytica</name>
    <dbReference type="NCBI Taxonomy" id="2981771"/>
    <lineage>
        <taxon>Bacteria</taxon>
        <taxon>Bacillati</taxon>
        <taxon>Bacillota</taxon>
        <taxon>Clostridia</taxon>
        <taxon>Lachnospirales</taxon>
        <taxon>Lachnospiraceae</taxon>
        <taxon>Laedolimicola</taxon>
    </lineage>
</organism>
<comment type="similarity">
    <text evidence="2">Belongs to the autoinducer-2 exporter (AI-2E) (TC 2.A.86) family.</text>
</comment>
<dbReference type="Pfam" id="PF01594">
    <property type="entry name" value="AI-2E_transport"/>
    <property type="match status" value="1"/>
</dbReference>
<reference evidence="7 8" key="1">
    <citation type="journal article" date="2021" name="ISME Commun">
        <title>Automated analysis of genomic sequences facilitates high-throughput and comprehensive description of bacteria.</title>
        <authorList>
            <person name="Hitch T.C.A."/>
        </authorList>
    </citation>
    <scope>NUCLEOTIDE SEQUENCE [LARGE SCALE GENOMIC DNA]</scope>
    <source>
        <strain evidence="7 8">Sanger_04</strain>
    </source>
</reference>
<evidence type="ECO:0000256" key="6">
    <source>
        <dbReference type="SAM" id="Phobius"/>
    </source>
</evidence>
<keyword evidence="5 6" id="KW-0472">Membrane</keyword>
<dbReference type="InterPro" id="IPR002549">
    <property type="entry name" value="AI-2E-like"/>
</dbReference>
<evidence type="ECO:0000313" key="8">
    <source>
        <dbReference type="Proteomes" id="UP001652461"/>
    </source>
</evidence>
<dbReference type="PANTHER" id="PTHR21716">
    <property type="entry name" value="TRANSMEMBRANE PROTEIN"/>
    <property type="match status" value="1"/>
</dbReference>